<dbReference type="InterPro" id="IPR004045">
    <property type="entry name" value="Glutathione_S-Trfase_N"/>
</dbReference>
<proteinExistence type="predicted"/>
<dbReference type="AlphaFoldDB" id="A0A7F5RDB2"/>
<gene>
    <name evidence="5" type="primary">LOC112905556</name>
</gene>
<feature type="domain" description="GST C-terminal" evidence="3">
    <location>
        <begin position="90"/>
        <end position="211"/>
    </location>
</feature>
<dbReference type="InterPro" id="IPR010987">
    <property type="entry name" value="Glutathione-S-Trfase_C-like"/>
</dbReference>
<dbReference type="InterPro" id="IPR036249">
    <property type="entry name" value="Thioredoxin-like_sf"/>
</dbReference>
<reference evidence="5" key="1">
    <citation type="submission" date="2025-08" db="UniProtKB">
        <authorList>
            <consortium name="RefSeq"/>
        </authorList>
    </citation>
    <scope>IDENTIFICATION</scope>
    <source>
        <tissue evidence="5">Entire body</tissue>
    </source>
</reference>
<dbReference type="SFLD" id="SFLDS00019">
    <property type="entry name" value="Glutathione_Transferase_(cytos"/>
    <property type="match status" value="1"/>
</dbReference>
<dbReference type="SFLD" id="SFLDG00358">
    <property type="entry name" value="Main_(cytGST)"/>
    <property type="match status" value="1"/>
</dbReference>
<name>A0A7F5RDB2_AGRPL</name>
<dbReference type="CDD" id="cd03045">
    <property type="entry name" value="GST_N_Delta_Epsilon"/>
    <property type="match status" value="1"/>
</dbReference>
<dbReference type="PROSITE" id="PS50404">
    <property type="entry name" value="GST_NTER"/>
    <property type="match status" value="1"/>
</dbReference>
<dbReference type="SUPFAM" id="SSF47616">
    <property type="entry name" value="GST C-terminal domain-like"/>
    <property type="match status" value="1"/>
</dbReference>
<evidence type="ECO:0000313" key="4">
    <source>
        <dbReference type="Proteomes" id="UP000192223"/>
    </source>
</evidence>
<organism evidence="4 5">
    <name type="scientific">Agrilus planipennis</name>
    <name type="common">Emerald ash borer</name>
    <name type="synonym">Agrilus marcopoli</name>
    <dbReference type="NCBI Taxonomy" id="224129"/>
    <lineage>
        <taxon>Eukaryota</taxon>
        <taxon>Metazoa</taxon>
        <taxon>Ecdysozoa</taxon>
        <taxon>Arthropoda</taxon>
        <taxon>Hexapoda</taxon>
        <taxon>Insecta</taxon>
        <taxon>Pterygota</taxon>
        <taxon>Neoptera</taxon>
        <taxon>Endopterygota</taxon>
        <taxon>Coleoptera</taxon>
        <taxon>Polyphaga</taxon>
        <taxon>Elateriformia</taxon>
        <taxon>Buprestoidea</taxon>
        <taxon>Buprestidae</taxon>
        <taxon>Agrilinae</taxon>
        <taxon>Agrilus</taxon>
    </lineage>
</organism>
<dbReference type="InterPro" id="IPR040079">
    <property type="entry name" value="Glutathione_S-Trfase"/>
</dbReference>
<dbReference type="Gene3D" id="1.20.1050.10">
    <property type="match status" value="1"/>
</dbReference>
<keyword evidence="4" id="KW-1185">Reference proteome</keyword>
<dbReference type="InterPro" id="IPR004046">
    <property type="entry name" value="GST_C"/>
</dbReference>
<dbReference type="OrthoDB" id="2309723at2759"/>
<comment type="subunit">
    <text evidence="1">Homodimer.</text>
</comment>
<sequence>MTITLYFADASPPARSSILTIKALGLKNVTFKRVDLMQREQHKPEFLKLNPQHTVPTLVDEDGFTVWDSHAINTYLASKYDEKSSFYPKDLQKRAIIDQRLHFSCGTLFPRIARTFVGLLFHPEAGISQESIDEIKEAYGFLEKFLEKGKYIAGNELTVADFSLATEVVSIVYCPPSPDEFPKITAWIKRMKELPYFDEVNEKALQILQALVNPKPA</sequence>
<evidence type="ECO:0000259" key="2">
    <source>
        <dbReference type="PROSITE" id="PS50404"/>
    </source>
</evidence>
<dbReference type="Gene3D" id="3.40.30.10">
    <property type="entry name" value="Glutaredoxin"/>
    <property type="match status" value="1"/>
</dbReference>
<dbReference type="Pfam" id="PF13409">
    <property type="entry name" value="GST_N_2"/>
    <property type="match status" value="1"/>
</dbReference>
<dbReference type="PANTHER" id="PTHR43969:SF9">
    <property type="entry name" value="GLUTATHIONE S TRANSFERASE D10, ISOFORM A-RELATED"/>
    <property type="match status" value="1"/>
</dbReference>
<dbReference type="InterPro" id="IPR036282">
    <property type="entry name" value="Glutathione-S-Trfase_C_sf"/>
</dbReference>
<evidence type="ECO:0000256" key="1">
    <source>
        <dbReference type="ARBA" id="ARBA00011738"/>
    </source>
</evidence>
<evidence type="ECO:0000313" key="5">
    <source>
        <dbReference type="RefSeq" id="XP_025833967.1"/>
    </source>
</evidence>
<evidence type="ECO:0000259" key="3">
    <source>
        <dbReference type="PROSITE" id="PS50405"/>
    </source>
</evidence>
<feature type="domain" description="GST N-terminal" evidence="2">
    <location>
        <begin position="1"/>
        <end position="84"/>
    </location>
</feature>
<dbReference type="GO" id="GO:0004364">
    <property type="term" value="F:glutathione transferase activity"/>
    <property type="evidence" value="ECO:0007669"/>
    <property type="project" value="TreeGrafter"/>
</dbReference>
<dbReference type="FunFam" id="3.40.30.10:FF:000034">
    <property type="entry name" value="glutathione S-transferase 1"/>
    <property type="match status" value="1"/>
</dbReference>
<dbReference type="InParanoid" id="A0A7F5RDB2"/>
<dbReference type="PROSITE" id="PS50405">
    <property type="entry name" value="GST_CTER"/>
    <property type="match status" value="1"/>
</dbReference>
<dbReference type="RefSeq" id="XP_025833967.1">
    <property type="nucleotide sequence ID" value="XM_025978182.1"/>
</dbReference>
<accession>A0A7F5RDB2</accession>
<dbReference type="SFLD" id="SFLDG01153">
    <property type="entry name" value="Main.4:_Theta-like"/>
    <property type="match status" value="1"/>
</dbReference>
<dbReference type="Pfam" id="PF00043">
    <property type="entry name" value="GST_C"/>
    <property type="match status" value="1"/>
</dbReference>
<protein>
    <submittedName>
        <fullName evidence="5">Glutathione S-transferase 1-like</fullName>
    </submittedName>
</protein>
<dbReference type="GO" id="GO:0006749">
    <property type="term" value="P:glutathione metabolic process"/>
    <property type="evidence" value="ECO:0007669"/>
    <property type="project" value="TreeGrafter"/>
</dbReference>
<dbReference type="SUPFAM" id="SSF52833">
    <property type="entry name" value="Thioredoxin-like"/>
    <property type="match status" value="1"/>
</dbReference>
<dbReference type="CDD" id="cd03177">
    <property type="entry name" value="GST_C_Delta_Epsilon"/>
    <property type="match status" value="1"/>
</dbReference>
<dbReference type="KEGG" id="apln:112905556"/>
<dbReference type="GeneID" id="112905556"/>
<dbReference type="FunFam" id="1.20.1050.10:FF:000007">
    <property type="entry name" value="Glutathione S-transferase 1-1"/>
    <property type="match status" value="1"/>
</dbReference>
<dbReference type="Proteomes" id="UP000192223">
    <property type="component" value="Unplaced"/>
</dbReference>
<dbReference type="PANTHER" id="PTHR43969">
    <property type="entry name" value="GLUTATHIONE S TRANSFERASE D10, ISOFORM A-RELATED"/>
    <property type="match status" value="1"/>
</dbReference>